<evidence type="ECO:0000313" key="2">
    <source>
        <dbReference type="Proteomes" id="UP000582016"/>
    </source>
</evidence>
<name>A0A8H5IEU1_9HYPO</name>
<keyword evidence="2" id="KW-1185">Reference proteome</keyword>
<reference evidence="1 2" key="1">
    <citation type="submission" date="2020-05" db="EMBL/GenBank/DDBJ databases">
        <title>Identification and distribution of gene clusters putatively required for synthesis of sphingolipid metabolism inhibitors in phylogenetically diverse species of the filamentous fungus Fusarium.</title>
        <authorList>
            <person name="Kim H.-S."/>
            <person name="Busman M."/>
            <person name="Brown D.W."/>
            <person name="Divon H."/>
            <person name="Uhlig S."/>
            <person name="Proctor R.H."/>
        </authorList>
    </citation>
    <scope>NUCLEOTIDE SEQUENCE [LARGE SCALE GENOMIC DNA]</scope>
    <source>
        <strain evidence="1 2">NRRL 13617</strain>
    </source>
</reference>
<gene>
    <name evidence="1" type="ORF">FPHYL_13369</name>
</gene>
<proteinExistence type="predicted"/>
<comment type="caution">
    <text evidence="1">The sequence shown here is derived from an EMBL/GenBank/DDBJ whole genome shotgun (WGS) entry which is preliminary data.</text>
</comment>
<organism evidence="1 2">
    <name type="scientific">Fusarium phyllophilum</name>
    <dbReference type="NCBI Taxonomy" id="47803"/>
    <lineage>
        <taxon>Eukaryota</taxon>
        <taxon>Fungi</taxon>
        <taxon>Dikarya</taxon>
        <taxon>Ascomycota</taxon>
        <taxon>Pezizomycotina</taxon>
        <taxon>Sordariomycetes</taxon>
        <taxon>Hypocreomycetidae</taxon>
        <taxon>Hypocreales</taxon>
        <taxon>Nectriaceae</taxon>
        <taxon>Fusarium</taxon>
        <taxon>Fusarium fujikuroi species complex</taxon>
    </lineage>
</organism>
<dbReference type="Proteomes" id="UP000582016">
    <property type="component" value="Unassembled WGS sequence"/>
</dbReference>
<dbReference type="EMBL" id="JAAOAQ010000776">
    <property type="protein sequence ID" value="KAF5534708.1"/>
    <property type="molecule type" value="Genomic_DNA"/>
</dbReference>
<dbReference type="OrthoDB" id="5093989at2759"/>
<dbReference type="AlphaFoldDB" id="A0A8H5IEU1"/>
<accession>A0A8H5IEU1</accession>
<evidence type="ECO:0000313" key="1">
    <source>
        <dbReference type="EMBL" id="KAF5534708.1"/>
    </source>
</evidence>
<protein>
    <submittedName>
        <fullName evidence="1">Uncharacterized protein</fullName>
    </submittedName>
</protein>
<sequence length="292" mass="33800">MSLSIALKSSGIDPFDEDARRLWIIIYLKAEGVYRESSQESSYEQRVEEVAKSISDHDRFTRVGHLYFEYHVDKAMWQKTCKLRLGAIKILLTVSVGNHGHDTTPKWPWSHSPNPNDMSQGLSQMYRQWRIDHRLPVDLAECMDPLLNSIETEPALAMRQEIWDVVYPNKPFNDVVVGPFKLYLPKGIDFRHLILGEGNEVYDKVCRLIGPQFDLTWAIIDNNGSYLIVSVNTKYDVCKNPLFVHLDLLRLWRHVLQWLKDVKQGRYITIADHLEAAIIAEMSLAQSDDFDV</sequence>